<dbReference type="HOGENOM" id="CLU_067490_0_0_2"/>
<evidence type="ECO:0000256" key="1">
    <source>
        <dbReference type="SAM" id="MobiDB-lite"/>
    </source>
</evidence>
<dbReference type="Pfam" id="PF19107">
    <property type="entry name" value="DUF5794"/>
    <property type="match status" value="1"/>
</dbReference>
<keyword evidence="4" id="KW-1185">Reference proteome</keyword>
<dbReference type="Proteomes" id="UP000010846">
    <property type="component" value="Chromosome"/>
</dbReference>
<dbReference type="InterPro" id="IPR043812">
    <property type="entry name" value="DUF5794"/>
</dbReference>
<feature type="transmembrane region" description="Helical" evidence="2">
    <location>
        <begin position="204"/>
        <end position="237"/>
    </location>
</feature>
<sequence length="308" mass="31539">MSASTHPIARRLSSLGESDRSLLALVMGLPLIDGIFPALVLAGALENPLDAIQIGLLIFGGSATVAVVLGEMDGTPREQARTVLVVGVPLILVAALQAAIAPSIASVLDLVTFERFAALVIAAIAAKTASARIGEYLPGPGVIIALGLLASLDPEGATFEILADPMLVANALLAAGIGVGFALSLAVFGPVLRRYVDVDRFRFGCALALGILPLSLLGMAFGQAPLAVLVVAGLFALDPDGEEGDEATAKQPTQSAADRAHRTDGGVRRSHDDAAEPGEEDSTVGESAIYDPYPSDDGTDTAGRAPWM</sequence>
<organism evidence="3 4">
    <name type="scientific">Halovivax ruber (strain DSM 18193 / JCM 13892 / XH-70)</name>
    <dbReference type="NCBI Taxonomy" id="797302"/>
    <lineage>
        <taxon>Archaea</taxon>
        <taxon>Methanobacteriati</taxon>
        <taxon>Methanobacteriota</taxon>
        <taxon>Stenosarchaea group</taxon>
        <taxon>Halobacteria</taxon>
        <taxon>Halobacteriales</taxon>
        <taxon>Natrialbaceae</taxon>
        <taxon>Halovivax</taxon>
    </lineage>
</organism>
<feature type="transmembrane region" description="Helical" evidence="2">
    <location>
        <begin position="82"/>
        <end position="101"/>
    </location>
</feature>
<evidence type="ECO:0000313" key="4">
    <source>
        <dbReference type="Proteomes" id="UP000010846"/>
    </source>
</evidence>
<keyword evidence="2" id="KW-0812">Transmembrane</keyword>
<dbReference type="KEGG" id="hru:Halru_1467"/>
<keyword evidence="2" id="KW-1133">Transmembrane helix</keyword>
<dbReference type="OrthoDB" id="293478at2157"/>
<feature type="transmembrane region" description="Helical" evidence="2">
    <location>
        <begin position="107"/>
        <end position="126"/>
    </location>
</feature>
<name>L0I8Z5_HALRX</name>
<feature type="transmembrane region" description="Helical" evidence="2">
    <location>
        <begin position="21"/>
        <end position="45"/>
    </location>
</feature>
<evidence type="ECO:0000256" key="2">
    <source>
        <dbReference type="SAM" id="Phobius"/>
    </source>
</evidence>
<dbReference type="EMBL" id="CP003050">
    <property type="protein sequence ID" value="AGB16075.1"/>
    <property type="molecule type" value="Genomic_DNA"/>
</dbReference>
<keyword evidence="2" id="KW-0472">Membrane</keyword>
<protein>
    <submittedName>
        <fullName evidence="3">Uncharacterized protein</fullName>
    </submittedName>
</protein>
<dbReference type="RefSeq" id="WP_015300721.1">
    <property type="nucleotide sequence ID" value="NC_019964.1"/>
</dbReference>
<feature type="transmembrane region" description="Helical" evidence="2">
    <location>
        <begin position="51"/>
        <end position="70"/>
    </location>
</feature>
<feature type="compositionally biased region" description="Basic and acidic residues" evidence="1">
    <location>
        <begin position="258"/>
        <end position="274"/>
    </location>
</feature>
<dbReference type="GeneID" id="14376254"/>
<accession>L0I8Z5</accession>
<evidence type="ECO:0000313" key="3">
    <source>
        <dbReference type="EMBL" id="AGB16075.1"/>
    </source>
</evidence>
<reference evidence="3" key="1">
    <citation type="submission" date="2011-09" db="EMBL/GenBank/DDBJ databases">
        <title>Complete sequence of Halovivax ruber XH-70.</title>
        <authorList>
            <consortium name="US DOE Joint Genome Institute"/>
            <person name="Lucas S."/>
            <person name="Han J."/>
            <person name="Lapidus A."/>
            <person name="Cheng J.-F."/>
            <person name="Goodwin L."/>
            <person name="Pitluck S."/>
            <person name="Peters L."/>
            <person name="Mikhailova N."/>
            <person name="Davenport K."/>
            <person name="Detter J.C."/>
            <person name="Han C."/>
            <person name="Tapia R."/>
            <person name="Land M."/>
            <person name="Hauser L."/>
            <person name="Kyrpides N."/>
            <person name="Ivanova N."/>
            <person name="Pagani I."/>
            <person name="Sproer C."/>
            <person name="Anderson I."/>
            <person name="Woyke T."/>
        </authorList>
    </citation>
    <scope>NUCLEOTIDE SEQUENCE</scope>
    <source>
        <strain evidence="3">XH-70</strain>
    </source>
</reference>
<proteinExistence type="predicted"/>
<dbReference type="AlphaFoldDB" id="L0I8Z5"/>
<gene>
    <name evidence="3" type="ordered locus">Halru_1467</name>
</gene>
<feature type="region of interest" description="Disordered" evidence="1">
    <location>
        <begin position="241"/>
        <end position="308"/>
    </location>
</feature>
<feature type="transmembrane region" description="Helical" evidence="2">
    <location>
        <begin position="172"/>
        <end position="192"/>
    </location>
</feature>
<feature type="transmembrane region" description="Helical" evidence="2">
    <location>
        <begin position="133"/>
        <end position="152"/>
    </location>
</feature>
<dbReference type="eggNOG" id="arCOG04599">
    <property type="taxonomic scope" value="Archaea"/>
</dbReference>